<protein>
    <recommendedName>
        <fullName evidence="2">Integrase catalytic domain-containing protein</fullName>
    </recommendedName>
</protein>
<sequence length="733" mass="82166">MVTIPSGRALPGESATTSDTRAQVFSRGSRVAPRSTLRPTACRSGCCARPTHSLAVLANVVRCSRQELMNRRKSELQALDLASWPEVAYTELDTVQQRAFERRRQALVRYAEGDSLRQIEKATGVNRRELYRWLERAMAPHSDGRPYGFRALGRYMRIAEYARVSSVNFGGERGNSGGAGALSQLFERYPPLSDWLRLQVKRRRRGLLEQVNTDGRLQTRLRGLQAIHDEFLRQCRAVGLKATDYPFNTAGRAIRSLSGFLKSEMLRSFGLAARAAGATHLKGLPHREAGEGSPAATRPYQIVEFDGHRLDLRLKVVARDPLGFEHEFEIERVWLLAIIDVCTRAVLGYNLVLAREYCRYDVIKTIEKALEPHPARAFSLDGLGYEPECGLPSQRWPELSYVTWEWMKLDNAKANLTSETLRAMCEFTGCIVDAGPRYSPDERPYIERFFGTMAQRLSSRLPGYTGSHPRDLRRALADPKGDLRLYVSLDELEELVEYAITTYNGTPHTGLNNVTPLEAIEYHVSTRQTVLTRLTEQHRRTLCLMQAARRCRVRAYLEQGVRPHINLYGVRYTSGVLARSTRLVGKEILVYLNADDLRCVRAFLPDGSELGVLDAQGAWGVVPHNLKLRQEIRKLRDRRRGHQDESNPIEAYLEAKLAQAKTSRKAATEYARTVRTLASAPTTRTPAKAPPTMRQACASTAAAPGAAAPHSVPIAPQPPAQPRKLTIGTGQVF</sequence>
<reference evidence="3 4" key="1">
    <citation type="submission" date="2021-08" db="EMBL/GenBank/DDBJ databases">
        <authorList>
            <person name="Peeters C."/>
        </authorList>
    </citation>
    <scope>NUCLEOTIDE SEQUENCE [LARGE SCALE GENOMIC DNA]</scope>
    <source>
        <strain evidence="3 4">LMG 23992</strain>
    </source>
</reference>
<proteinExistence type="predicted"/>
<feature type="region of interest" description="Disordered" evidence="1">
    <location>
        <begin position="677"/>
        <end position="733"/>
    </location>
</feature>
<accession>A0ABM8XWS9</accession>
<evidence type="ECO:0000259" key="2">
    <source>
        <dbReference type="PROSITE" id="PS50994"/>
    </source>
</evidence>
<gene>
    <name evidence="3" type="ORF">LMG23992_05353</name>
</gene>
<evidence type="ECO:0000313" key="4">
    <source>
        <dbReference type="Proteomes" id="UP000727654"/>
    </source>
</evidence>
<feature type="compositionally biased region" description="Polar residues" evidence="1">
    <location>
        <begin position="14"/>
        <end position="23"/>
    </location>
</feature>
<evidence type="ECO:0000313" key="3">
    <source>
        <dbReference type="EMBL" id="CAG9184832.1"/>
    </source>
</evidence>
<organism evidence="3 4">
    <name type="scientific">Cupriavidus laharis</name>
    <dbReference type="NCBI Taxonomy" id="151654"/>
    <lineage>
        <taxon>Bacteria</taxon>
        <taxon>Pseudomonadati</taxon>
        <taxon>Pseudomonadota</taxon>
        <taxon>Betaproteobacteria</taxon>
        <taxon>Burkholderiales</taxon>
        <taxon>Burkholderiaceae</taxon>
        <taxon>Cupriavidus</taxon>
    </lineage>
</organism>
<feature type="region of interest" description="Disordered" evidence="1">
    <location>
        <begin position="1"/>
        <end position="32"/>
    </location>
</feature>
<dbReference type="InterPro" id="IPR036397">
    <property type="entry name" value="RNaseH_sf"/>
</dbReference>
<dbReference type="PROSITE" id="PS50994">
    <property type="entry name" value="INTEGRASE"/>
    <property type="match status" value="1"/>
</dbReference>
<feature type="domain" description="Integrase catalytic" evidence="2">
    <location>
        <begin position="295"/>
        <end position="524"/>
    </location>
</feature>
<dbReference type="Proteomes" id="UP000727654">
    <property type="component" value="Unassembled WGS sequence"/>
</dbReference>
<evidence type="ECO:0000256" key="1">
    <source>
        <dbReference type="SAM" id="MobiDB-lite"/>
    </source>
</evidence>
<feature type="compositionally biased region" description="Low complexity" evidence="1">
    <location>
        <begin position="678"/>
        <end position="708"/>
    </location>
</feature>
<dbReference type="InterPro" id="IPR001584">
    <property type="entry name" value="Integrase_cat-core"/>
</dbReference>
<dbReference type="Gene3D" id="3.30.420.10">
    <property type="entry name" value="Ribonuclease H-like superfamily/Ribonuclease H"/>
    <property type="match status" value="1"/>
</dbReference>
<comment type="caution">
    <text evidence="3">The sequence shown here is derived from an EMBL/GenBank/DDBJ whole genome shotgun (WGS) entry which is preliminary data.</text>
</comment>
<dbReference type="EMBL" id="CAJZAI010000026">
    <property type="protein sequence ID" value="CAG9184832.1"/>
    <property type="molecule type" value="Genomic_DNA"/>
</dbReference>
<dbReference type="SUPFAM" id="SSF53098">
    <property type="entry name" value="Ribonuclease H-like"/>
    <property type="match status" value="1"/>
</dbReference>
<name>A0ABM8XWS9_9BURK</name>
<dbReference type="InterPro" id="IPR012337">
    <property type="entry name" value="RNaseH-like_sf"/>
</dbReference>
<keyword evidence="4" id="KW-1185">Reference proteome</keyword>